<comment type="caution">
    <text evidence="2">The sequence shown here is derived from an EMBL/GenBank/DDBJ whole genome shotgun (WGS) entry which is preliminary data.</text>
</comment>
<gene>
    <name evidence="2" type="ORF">GCM10023082_23470</name>
</gene>
<name>A0ABP7ETY9_9ACTN</name>
<evidence type="ECO:0000313" key="3">
    <source>
        <dbReference type="Proteomes" id="UP001499884"/>
    </source>
</evidence>
<sequence>MLWSVGRARVAEQEPPGAGRAAAGADAGEPVAALRAAVARLRRQLAACPVEFRDRGVAEEELASLASMAAAGGPPEVARVRRSLLLVVGSIGSVSALGPALLDVRAAAEALGAAAPPGSG</sequence>
<evidence type="ECO:0000313" key="2">
    <source>
        <dbReference type="EMBL" id="GAA3724792.1"/>
    </source>
</evidence>
<keyword evidence="3" id="KW-1185">Reference proteome</keyword>
<evidence type="ECO:0000256" key="1">
    <source>
        <dbReference type="SAM" id="MobiDB-lite"/>
    </source>
</evidence>
<feature type="region of interest" description="Disordered" evidence="1">
    <location>
        <begin position="1"/>
        <end position="27"/>
    </location>
</feature>
<reference evidence="3" key="1">
    <citation type="journal article" date="2019" name="Int. J. Syst. Evol. Microbiol.">
        <title>The Global Catalogue of Microorganisms (GCM) 10K type strain sequencing project: providing services to taxonomists for standard genome sequencing and annotation.</title>
        <authorList>
            <consortium name="The Broad Institute Genomics Platform"/>
            <consortium name="The Broad Institute Genome Sequencing Center for Infectious Disease"/>
            <person name="Wu L."/>
            <person name="Ma J."/>
        </authorList>
    </citation>
    <scope>NUCLEOTIDE SEQUENCE [LARGE SCALE GENOMIC DNA]</scope>
    <source>
        <strain evidence="3">JCM 30846</strain>
    </source>
</reference>
<proteinExistence type="predicted"/>
<dbReference type="RefSeq" id="WP_425588260.1">
    <property type="nucleotide sequence ID" value="NZ_BAABEP010000012.1"/>
</dbReference>
<dbReference type="Pfam" id="PF19380">
    <property type="entry name" value="DUF5955"/>
    <property type="match status" value="1"/>
</dbReference>
<accession>A0ABP7ETY9</accession>
<dbReference type="EMBL" id="BAABEP010000012">
    <property type="protein sequence ID" value="GAA3724792.1"/>
    <property type="molecule type" value="Genomic_DNA"/>
</dbReference>
<dbReference type="Proteomes" id="UP001499884">
    <property type="component" value="Unassembled WGS sequence"/>
</dbReference>
<organism evidence="2 3">
    <name type="scientific">Streptomyces tremellae</name>
    <dbReference type="NCBI Taxonomy" id="1124239"/>
    <lineage>
        <taxon>Bacteria</taxon>
        <taxon>Bacillati</taxon>
        <taxon>Actinomycetota</taxon>
        <taxon>Actinomycetes</taxon>
        <taxon>Kitasatosporales</taxon>
        <taxon>Streptomycetaceae</taxon>
        <taxon>Streptomyces</taxon>
    </lineage>
</organism>
<feature type="compositionally biased region" description="Low complexity" evidence="1">
    <location>
        <begin position="13"/>
        <end position="27"/>
    </location>
</feature>
<dbReference type="InterPro" id="IPR045999">
    <property type="entry name" value="DUF5955"/>
</dbReference>
<protein>
    <submittedName>
        <fullName evidence="2">Uncharacterized protein</fullName>
    </submittedName>
</protein>